<feature type="transmembrane region" description="Helical" evidence="7">
    <location>
        <begin position="105"/>
        <end position="128"/>
    </location>
</feature>
<proteinExistence type="inferred from homology"/>
<dbReference type="PANTHER" id="PTHR43744">
    <property type="entry name" value="ABC TRANSPORTER PERMEASE PROTEIN MG189-RELATED-RELATED"/>
    <property type="match status" value="1"/>
</dbReference>
<name>A0AB73T3Z7_9FIRM</name>
<keyword evidence="3" id="KW-1003">Cell membrane</keyword>
<evidence type="ECO:0000256" key="7">
    <source>
        <dbReference type="RuleBase" id="RU363032"/>
    </source>
</evidence>
<feature type="transmembrane region" description="Helical" evidence="7">
    <location>
        <begin position="12"/>
        <end position="33"/>
    </location>
</feature>
<evidence type="ECO:0000256" key="2">
    <source>
        <dbReference type="ARBA" id="ARBA00022448"/>
    </source>
</evidence>
<keyword evidence="5 7" id="KW-1133">Transmembrane helix</keyword>
<evidence type="ECO:0000313" key="10">
    <source>
        <dbReference type="Proteomes" id="UP000245412"/>
    </source>
</evidence>
<sequence length="275" mass="30786">MKQDRVNFIGKIFLAVLTVIFLWPFFICLLMSVKSKQETSLGILSLPEMIHWENFSAAMEKANILVSMKNSIIITLCSVVIIVLVASTAAYAIGRQYNRKFYRFYETLLVSSMMLPFQVIMIPVYRMYKGMNLLNTRSGAIIMIAGLAIAYSTVMIIGFVRAIPMELEEAAEIEGAGRFRIFFRIIFPLLKPILATVATLQFLGVWNEFNVSILLLQNEAIKTIPMQQYVFFGAYGADYNTAFAAAVITMIPVIIIFLILQKQVVAGMTAGAVKG</sequence>
<evidence type="ECO:0000256" key="4">
    <source>
        <dbReference type="ARBA" id="ARBA00022692"/>
    </source>
</evidence>
<accession>A0AB73T3Z7</accession>
<comment type="caution">
    <text evidence="9">The sequence shown here is derived from an EMBL/GenBank/DDBJ whole genome shotgun (WGS) entry which is preliminary data.</text>
</comment>
<evidence type="ECO:0000256" key="1">
    <source>
        <dbReference type="ARBA" id="ARBA00004651"/>
    </source>
</evidence>
<protein>
    <submittedName>
        <fullName evidence="9">Carbohydrate ABC transporter membrane protein 2 (CUT1 family)</fullName>
    </submittedName>
</protein>
<reference evidence="9 10" key="1">
    <citation type="submission" date="2018-05" db="EMBL/GenBank/DDBJ databases">
        <authorList>
            <person name="Goeker M."/>
            <person name="Huntemann M."/>
            <person name="Clum A."/>
            <person name="Pillay M."/>
            <person name="Palaniappan K."/>
            <person name="Varghese N."/>
            <person name="Mikhailova N."/>
            <person name="Stamatis D."/>
            <person name="Reddy T."/>
            <person name="Daum C."/>
            <person name="Shapiro N."/>
            <person name="Ivanova N."/>
            <person name="Kyrpides N."/>
            <person name="Woyke T."/>
        </authorList>
    </citation>
    <scope>NUCLEOTIDE SEQUENCE [LARGE SCALE GENOMIC DNA]</scope>
    <source>
        <strain evidence="9 10">DSM 26524</strain>
    </source>
</reference>
<keyword evidence="10" id="KW-1185">Reference proteome</keyword>
<dbReference type="AlphaFoldDB" id="A0AB73T3Z7"/>
<dbReference type="Pfam" id="PF00528">
    <property type="entry name" value="BPD_transp_1"/>
    <property type="match status" value="1"/>
</dbReference>
<dbReference type="Proteomes" id="UP000245412">
    <property type="component" value="Unassembled WGS sequence"/>
</dbReference>
<dbReference type="GO" id="GO:0055085">
    <property type="term" value="P:transmembrane transport"/>
    <property type="evidence" value="ECO:0007669"/>
    <property type="project" value="InterPro"/>
</dbReference>
<dbReference type="PANTHER" id="PTHR43744:SF12">
    <property type="entry name" value="ABC TRANSPORTER PERMEASE PROTEIN MG189-RELATED"/>
    <property type="match status" value="1"/>
</dbReference>
<organism evidence="9 10">
    <name type="scientific">Murimonas intestini</name>
    <dbReference type="NCBI Taxonomy" id="1337051"/>
    <lineage>
        <taxon>Bacteria</taxon>
        <taxon>Bacillati</taxon>
        <taxon>Bacillota</taxon>
        <taxon>Clostridia</taxon>
        <taxon>Lachnospirales</taxon>
        <taxon>Lachnospiraceae</taxon>
        <taxon>Murimonas</taxon>
    </lineage>
</organism>
<evidence type="ECO:0000256" key="6">
    <source>
        <dbReference type="ARBA" id="ARBA00023136"/>
    </source>
</evidence>
<dbReference type="CDD" id="cd06261">
    <property type="entry name" value="TM_PBP2"/>
    <property type="match status" value="1"/>
</dbReference>
<keyword evidence="2 7" id="KW-0813">Transport</keyword>
<dbReference type="RefSeq" id="WP_109626477.1">
    <property type="nucleotide sequence ID" value="NZ_CABJAT010000006.1"/>
</dbReference>
<comment type="similarity">
    <text evidence="7">Belongs to the binding-protein-dependent transport system permease family.</text>
</comment>
<feature type="transmembrane region" description="Helical" evidence="7">
    <location>
        <begin position="241"/>
        <end position="260"/>
    </location>
</feature>
<feature type="transmembrane region" description="Helical" evidence="7">
    <location>
        <begin position="72"/>
        <end position="93"/>
    </location>
</feature>
<dbReference type="SUPFAM" id="SSF161098">
    <property type="entry name" value="MetI-like"/>
    <property type="match status" value="1"/>
</dbReference>
<feature type="domain" description="ABC transmembrane type-1" evidence="8">
    <location>
        <begin position="68"/>
        <end position="260"/>
    </location>
</feature>
<dbReference type="Gene3D" id="1.10.3720.10">
    <property type="entry name" value="MetI-like"/>
    <property type="match status" value="1"/>
</dbReference>
<keyword evidence="6 7" id="KW-0472">Membrane</keyword>
<evidence type="ECO:0000256" key="3">
    <source>
        <dbReference type="ARBA" id="ARBA00022475"/>
    </source>
</evidence>
<dbReference type="InterPro" id="IPR035906">
    <property type="entry name" value="MetI-like_sf"/>
</dbReference>
<dbReference type="InterPro" id="IPR000515">
    <property type="entry name" value="MetI-like"/>
</dbReference>
<gene>
    <name evidence="9" type="ORF">C7383_106105</name>
</gene>
<evidence type="ECO:0000313" key="9">
    <source>
        <dbReference type="EMBL" id="PWJ75535.1"/>
    </source>
</evidence>
<comment type="subcellular location">
    <subcellularLocation>
        <location evidence="1 7">Cell membrane</location>
        <topology evidence="1 7">Multi-pass membrane protein</topology>
    </subcellularLocation>
</comment>
<dbReference type="PROSITE" id="PS50928">
    <property type="entry name" value="ABC_TM1"/>
    <property type="match status" value="1"/>
</dbReference>
<feature type="transmembrane region" description="Helical" evidence="7">
    <location>
        <begin position="140"/>
        <end position="160"/>
    </location>
</feature>
<evidence type="ECO:0000259" key="8">
    <source>
        <dbReference type="PROSITE" id="PS50928"/>
    </source>
</evidence>
<dbReference type="EMBL" id="QGGY01000006">
    <property type="protein sequence ID" value="PWJ75535.1"/>
    <property type="molecule type" value="Genomic_DNA"/>
</dbReference>
<evidence type="ECO:0000256" key="5">
    <source>
        <dbReference type="ARBA" id="ARBA00022989"/>
    </source>
</evidence>
<dbReference type="GO" id="GO:0005886">
    <property type="term" value="C:plasma membrane"/>
    <property type="evidence" value="ECO:0007669"/>
    <property type="project" value="UniProtKB-SubCell"/>
</dbReference>
<feature type="transmembrane region" description="Helical" evidence="7">
    <location>
        <begin position="181"/>
        <end position="206"/>
    </location>
</feature>
<keyword evidence="4 7" id="KW-0812">Transmembrane</keyword>